<name>A0A9N9IU11_9GLOM</name>
<evidence type="ECO:0000313" key="2">
    <source>
        <dbReference type="Proteomes" id="UP000789508"/>
    </source>
</evidence>
<organism evidence="1 2">
    <name type="scientific">Ambispora leptoticha</name>
    <dbReference type="NCBI Taxonomy" id="144679"/>
    <lineage>
        <taxon>Eukaryota</taxon>
        <taxon>Fungi</taxon>
        <taxon>Fungi incertae sedis</taxon>
        <taxon>Mucoromycota</taxon>
        <taxon>Glomeromycotina</taxon>
        <taxon>Glomeromycetes</taxon>
        <taxon>Archaeosporales</taxon>
        <taxon>Ambisporaceae</taxon>
        <taxon>Ambispora</taxon>
    </lineage>
</organism>
<reference evidence="1" key="1">
    <citation type="submission" date="2021-06" db="EMBL/GenBank/DDBJ databases">
        <authorList>
            <person name="Kallberg Y."/>
            <person name="Tangrot J."/>
            <person name="Rosling A."/>
        </authorList>
    </citation>
    <scope>NUCLEOTIDE SEQUENCE</scope>
    <source>
        <strain evidence="1">FL130A</strain>
    </source>
</reference>
<comment type="caution">
    <text evidence="1">The sequence shown here is derived from an EMBL/GenBank/DDBJ whole genome shotgun (WGS) entry which is preliminary data.</text>
</comment>
<gene>
    <name evidence="1" type="ORF">ALEPTO_LOCUS13204</name>
</gene>
<evidence type="ECO:0000313" key="1">
    <source>
        <dbReference type="EMBL" id="CAG8748317.1"/>
    </source>
</evidence>
<feature type="non-terminal residue" evidence="1">
    <location>
        <position position="1"/>
    </location>
</feature>
<dbReference type="OrthoDB" id="2476890at2759"/>
<dbReference type="AlphaFoldDB" id="A0A9N9IU11"/>
<protein>
    <submittedName>
        <fullName evidence="1">4571_t:CDS:1</fullName>
    </submittedName>
</protein>
<dbReference type="EMBL" id="CAJVPS010039140">
    <property type="protein sequence ID" value="CAG8748317.1"/>
    <property type="molecule type" value="Genomic_DNA"/>
</dbReference>
<accession>A0A9N9IU11</accession>
<proteinExistence type="predicted"/>
<dbReference type="Proteomes" id="UP000789508">
    <property type="component" value="Unassembled WGS sequence"/>
</dbReference>
<keyword evidence="2" id="KW-1185">Reference proteome</keyword>
<sequence>IQTLKRFLEIWKNNNIANNVIEISNQNISIIDENGLKTTSSINEIIQYSTENPVKNNNLNEEFINNEAWDEILQTLEPIDIPNIPENIEVIENTSVGNINHQSPKRKDNNFIIDQIKQDLEHEIEDRVQLNSPYQGSDDIQIYNKIIMKVQTFGKKKNKHIQRLEALYYLEQLKESNRNNKQITRYIRNQLTHSLGETKSCRL</sequence>